<sequence length="92" mass="10519">MDLSEIIIIIKNLSEKVDQLYKGIRQQQEPQMAQEVVTSNFTVKNYGEKSQSDDAIEIADIMRILVLDLASVIAKNKVENFYKTMELPERAS</sequence>
<organism evidence="1 2">
    <name type="scientific">Smittium mucronatum</name>
    <dbReference type="NCBI Taxonomy" id="133383"/>
    <lineage>
        <taxon>Eukaryota</taxon>
        <taxon>Fungi</taxon>
        <taxon>Fungi incertae sedis</taxon>
        <taxon>Zoopagomycota</taxon>
        <taxon>Kickxellomycotina</taxon>
        <taxon>Harpellomycetes</taxon>
        <taxon>Harpellales</taxon>
        <taxon>Legeriomycetaceae</taxon>
        <taxon>Smittium</taxon>
    </lineage>
</organism>
<protein>
    <submittedName>
        <fullName evidence="1">Uncharacterized protein</fullName>
    </submittedName>
</protein>
<name>A0A1R0GLB6_9FUNG</name>
<evidence type="ECO:0000313" key="2">
    <source>
        <dbReference type="Proteomes" id="UP000187455"/>
    </source>
</evidence>
<dbReference type="AlphaFoldDB" id="A0A1R0GLB6"/>
<accession>A0A1R0GLB6</accession>
<proteinExistence type="predicted"/>
<reference evidence="1 2" key="1">
    <citation type="journal article" date="2016" name="Mol. Biol. Evol.">
        <title>Genome-Wide Survey of Gut Fungi (Harpellales) Reveals the First Horizontally Transferred Ubiquitin Gene from a Mosquito Host.</title>
        <authorList>
            <person name="Wang Y."/>
            <person name="White M.M."/>
            <person name="Kvist S."/>
            <person name="Moncalvo J.M."/>
        </authorList>
    </citation>
    <scope>NUCLEOTIDE SEQUENCE [LARGE SCALE GENOMIC DNA]</scope>
    <source>
        <strain evidence="1 2">ALG-7-W6</strain>
    </source>
</reference>
<keyword evidence="2" id="KW-1185">Reference proteome</keyword>
<gene>
    <name evidence="1" type="ORF">AYI68_g8287</name>
</gene>
<dbReference type="EMBL" id="LSSL01007733">
    <property type="protein sequence ID" value="OLY77678.1"/>
    <property type="molecule type" value="Genomic_DNA"/>
</dbReference>
<evidence type="ECO:0000313" key="1">
    <source>
        <dbReference type="EMBL" id="OLY77678.1"/>
    </source>
</evidence>
<dbReference type="Proteomes" id="UP000187455">
    <property type="component" value="Unassembled WGS sequence"/>
</dbReference>
<comment type="caution">
    <text evidence="1">The sequence shown here is derived from an EMBL/GenBank/DDBJ whole genome shotgun (WGS) entry which is preliminary data.</text>
</comment>